<feature type="compositionally biased region" description="Low complexity" evidence="2">
    <location>
        <begin position="429"/>
        <end position="442"/>
    </location>
</feature>
<feature type="compositionally biased region" description="Low complexity" evidence="2">
    <location>
        <begin position="527"/>
        <end position="548"/>
    </location>
</feature>
<feature type="compositionally biased region" description="Low complexity" evidence="2">
    <location>
        <begin position="458"/>
        <end position="471"/>
    </location>
</feature>
<feature type="compositionally biased region" description="Low complexity" evidence="2">
    <location>
        <begin position="100"/>
        <end position="113"/>
    </location>
</feature>
<sequence>MLAQHLRDVTAKAGARYAGGALSACHVWDASWRVRNTPRTLQLEESAHRINFASFSSKMVSLRELTEQRGNQGREGEEEGVLSVEPITMIVPSELQDVPETMASESSTSSSASDNGGDHPSAPSSSSFEGTPGREEGEGDVVSHVSDRPVMEEWESRTITGRLDNLRKAPKDLPVEFRFRAALHHEVADCTPSISGYKKLEDMVRTYHIPRTILLRTGAPNERACTVSQTGWIPVYVDHFDAGLRFPLPGLVFDLLADYELALTQLTPNSIRFIIGFMLLCERLEVPAKAIVFRSLFQCRLCPNSRGAKWYYLSGRDKSQLFKNVRNKVARWKRQFIFVRDTRTDRINNDLAARLLEWRTPNTHINYPQLLPRDVDLKNQLLEYAKREGLIDLETLVTSEQLAVFGFVDVTNLFTEGEMSSILERQRQRAQSSQGRVSGSAQPRQTRFDERPPPAPQSRGSSHRGSSSASRPRAEHRAEVAAPGARRRAREETESEEDEVPLARRRTSGGTQPAQAARPTTVRSPNAPSATARAAVEPASASASTSGPSIAYPEGFSYVRAECQPAMVQAMHSFVLPADSRRAKAFVQQHGGQVAMIKLMDAFSYAMALYESEQGVRTESSELGAKCKQLAAEKASLVDDVNRLQGSEMANRVAAAESRADELANRINELTEELEQARAERESGIQAAKDEVARVEERAKRAEDERDRAQTELGSLRLQVAEADKNLSATEEALNALKASHARSVGIARAQGAEWLVGSSTFQDAVVVASANMTTEIYNEIRGKVLHHRPDFPIRELVFFDEEELDEQGKSLAPLADTTVRLRWDLNEEGVPVWPPSVLEDGEDPAGLASFDAWVEGAPVAEQEPSSTPPTSQPAARAMLWSDEVDVISSDEFSSEAEADANDGTSNSPTEQPPQELSPQGTFKFQDMGFISLLFESTNFSFSFMSSHCLALSKKATFDCNNGNSF</sequence>
<organism evidence="4 5">
    <name type="scientific">Rubroshorea leprosula</name>
    <dbReference type="NCBI Taxonomy" id="152421"/>
    <lineage>
        <taxon>Eukaryota</taxon>
        <taxon>Viridiplantae</taxon>
        <taxon>Streptophyta</taxon>
        <taxon>Embryophyta</taxon>
        <taxon>Tracheophyta</taxon>
        <taxon>Spermatophyta</taxon>
        <taxon>Magnoliopsida</taxon>
        <taxon>eudicotyledons</taxon>
        <taxon>Gunneridae</taxon>
        <taxon>Pentapetalae</taxon>
        <taxon>rosids</taxon>
        <taxon>malvids</taxon>
        <taxon>Malvales</taxon>
        <taxon>Dipterocarpaceae</taxon>
        <taxon>Rubroshorea</taxon>
    </lineage>
</organism>
<dbReference type="EMBL" id="BPVZ01000158">
    <property type="protein sequence ID" value="GKV42476.1"/>
    <property type="molecule type" value="Genomic_DNA"/>
</dbReference>
<evidence type="ECO:0000313" key="4">
    <source>
        <dbReference type="EMBL" id="GKV42476.1"/>
    </source>
</evidence>
<dbReference type="Gene3D" id="1.10.287.1490">
    <property type="match status" value="1"/>
</dbReference>
<keyword evidence="1" id="KW-0175">Coiled coil</keyword>
<evidence type="ECO:0000259" key="3">
    <source>
        <dbReference type="Pfam" id="PF04195"/>
    </source>
</evidence>
<evidence type="ECO:0000256" key="2">
    <source>
        <dbReference type="SAM" id="MobiDB-lite"/>
    </source>
</evidence>
<accession>A0AAV5M0P9</accession>
<reference evidence="4 5" key="1">
    <citation type="journal article" date="2021" name="Commun. Biol.">
        <title>The genome of Shorea leprosula (Dipterocarpaceae) highlights the ecological relevance of drought in aseasonal tropical rainforests.</title>
        <authorList>
            <person name="Ng K.K.S."/>
            <person name="Kobayashi M.J."/>
            <person name="Fawcett J.A."/>
            <person name="Hatakeyama M."/>
            <person name="Paape T."/>
            <person name="Ng C.H."/>
            <person name="Ang C.C."/>
            <person name="Tnah L.H."/>
            <person name="Lee C.T."/>
            <person name="Nishiyama T."/>
            <person name="Sese J."/>
            <person name="O'Brien M.J."/>
            <person name="Copetti D."/>
            <person name="Mohd Noor M.I."/>
            <person name="Ong R.C."/>
            <person name="Putra M."/>
            <person name="Sireger I.Z."/>
            <person name="Indrioko S."/>
            <person name="Kosugi Y."/>
            <person name="Izuno A."/>
            <person name="Isagi Y."/>
            <person name="Lee S.L."/>
            <person name="Shimizu K.K."/>
        </authorList>
    </citation>
    <scope>NUCLEOTIDE SEQUENCE [LARGE SCALE GENOMIC DNA]</scope>
    <source>
        <strain evidence="4">214</strain>
    </source>
</reference>
<feature type="compositionally biased region" description="Polar residues" evidence="2">
    <location>
        <begin position="904"/>
        <end position="921"/>
    </location>
</feature>
<evidence type="ECO:0000256" key="1">
    <source>
        <dbReference type="SAM" id="Coils"/>
    </source>
</evidence>
<protein>
    <recommendedName>
        <fullName evidence="3">Transposase (putative) gypsy type domain-containing protein</fullName>
    </recommendedName>
</protein>
<dbReference type="InterPro" id="IPR007321">
    <property type="entry name" value="Transposase_28"/>
</dbReference>
<feature type="coiled-coil region" evidence="1">
    <location>
        <begin position="653"/>
        <end position="740"/>
    </location>
</feature>
<name>A0AAV5M0P9_9ROSI</name>
<dbReference type="PANTHER" id="PTHR31099">
    <property type="entry name" value="OS06G0165300 PROTEIN"/>
    <property type="match status" value="1"/>
</dbReference>
<feature type="region of interest" description="Disordered" evidence="2">
    <location>
        <begin position="424"/>
        <end position="548"/>
    </location>
</feature>
<feature type="domain" description="Transposase (putative) gypsy type" evidence="3">
    <location>
        <begin position="235"/>
        <end position="300"/>
    </location>
</feature>
<evidence type="ECO:0000313" key="5">
    <source>
        <dbReference type="Proteomes" id="UP001054252"/>
    </source>
</evidence>
<dbReference type="Proteomes" id="UP001054252">
    <property type="component" value="Unassembled WGS sequence"/>
</dbReference>
<comment type="caution">
    <text evidence="4">The sequence shown here is derived from an EMBL/GenBank/DDBJ whole genome shotgun (WGS) entry which is preliminary data.</text>
</comment>
<dbReference type="PANTHER" id="PTHR31099:SF49">
    <property type="entry name" value="MYOSIN HEAVY CHAIN-LIKE PROTEIN"/>
    <property type="match status" value="1"/>
</dbReference>
<feature type="region of interest" description="Disordered" evidence="2">
    <location>
        <begin position="894"/>
        <end position="921"/>
    </location>
</feature>
<dbReference type="Pfam" id="PF04195">
    <property type="entry name" value="Transposase_28"/>
    <property type="match status" value="1"/>
</dbReference>
<keyword evidence="5" id="KW-1185">Reference proteome</keyword>
<proteinExistence type="predicted"/>
<gene>
    <name evidence="4" type="ORF">SLEP1_g49873</name>
</gene>
<dbReference type="AlphaFoldDB" id="A0AAV5M0P9"/>
<feature type="region of interest" description="Disordered" evidence="2">
    <location>
        <begin position="92"/>
        <end position="147"/>
    </location>
</feature>